<dbReference type="EMBL" id="JAENIJ010000003">
    <property type="protein sequence ID" value="MBK1881268.1"/>
    <property type="molecule type" value="Genomic_DNA"/>
</dbReference>
<dbReference type="InterPro" id="IPR013424">
    <property type="entry name" value="Ice-binding_C"/>
</dbReference>
<feature type="domain" description="Ice-binding protein C-terminal" evidence="2">
    <location>
        <begin position="200"/>
        <end position="223"/>
    </location>
</feature>
<dbReference type="RefSeq" id="WP_200267316.1">
    <property type="nucleotide sequence ID" value="NZ_JAENIJ010000003.1"/>
</dbReference>
<dbReference type="Proteomes" id="UP000603141">
    <property type="component" value="Unassembled WGS sequence"/>
</dbReference>
<keyword evidence="4" id="KW-1185">Reference proteome</keyword>
<evidence type="ECO:0000313" key="3">
    <source>
        <dbReference type="EMBL" id="MBK1881268.1"/>
    </source>
</evidence>
<protein>
    <submittedName>
        <fullName evidence="3">PEP-CTERM sorting domain-containing protein</fullName>
    </submittedName>
</protein>
<reference evidence="3" key="1">
    <citation type="submission" date="2021-01" db="EMBL/GenBank/DDBJ databases">
        <title>Modified the classification status of verrucomicrobia.</title>
        <authorList>
            <person name="Feng X."/>
        </authorList>
    </citation>
    <scope>NUCLEOTIDE SEQUENCE</scope>
    <source>
        <strain evidence="3">KCTC 22041</strain>
    </source>
</reference>
<keyword evidence="1" id="KW-0732">Signal</keyword>
<evidence type="ECO:0000259" key="2">
    <source>
        <dbReference type="Pfam" id="PF07589"/>
    </source>
</evidence>
<dbReference type="AlphaFoldDB" id="A0A934S9G7"/>
<organism evidence="3 4">
    <name type="scientific">Luteolibacter pohnpeiensis</name>
    <dbReference type="NCBI Taxonomy" id="454153"/>
    <lineage>
        <taxon>Bacteria</taxon>
        <taxon>Pseudomonadati</taxon>
        <taxon>Verrucomicrobiota</taxon>
        <taxon>Verrucomicrobiia</taxon>
        <taxon>Verrucomicrobiales</taxon>
        <taxon>Verrucomicrobiaceae</taxon>
        <taxon>Luteolibacter</taxon>
    </lineage>
</organism>
<evidence type="ECO:0000256" key="1">
    <source>
        <dbReference type="SAM" id="SignalP"/>
    </source>
</evidence>
<feature type="signal peptide" evidence="1">
    <location>
        <begin position="1"/>
        <end position="21"/>
    </location>
</feature>
<comment type="caution">
    <text evidence="3">The sequence shown here is derived from an EMBL/GenBank/DDBJ whole genome shotgun (WGS) entry which is preliminary data.</text>
</comment>
<name>A0A934S9G7_9BACT</name>
<sequence length="224" mass="23560">MLKKPLAILALMAAGLVSSHAAITITEPTDTIGAGTLDSGTGIFTIATAQSGFLGNYYPAGESPAMAIDGNPETKYLNFNSRNTGYIVTPTYSSYIVTSLFLSTGGDAPERDPLTFSLYGSNSVTASSTPDDTFDLADFTPIVLDMSTGLETDPGRNTASASQPTFANDTAYTTYLLVFPTVRQSDGSPLFQIGEARLEAVPEPTSALLLSLGALGFLGFRRRN</sequence>
<proteinExistence type="predicted"/>
<feature type="chain" id="PRO_5037050249" evidence="1">
    <location>
        <begin position="22"/>
        <end position="224"/>
    </location>
</feature>
<dbReference type="NCBIfam" id="TIGR02595">
    <property type="entry name" value="PEP_CTERM"/>
    <property type="match status" value="1"/>
</dbReference>
<evidence type="ECO:0000313" key="4">
    <source>
        <dbReference type="Proteomes" id="UP000603141"/>
    </source>
</evidence>
<accession>A0A934S9G7</accession>
<dbReference type="Pfam" id="PF07589">
    <property type="entry name" value="PEP-CTERM"/>
    <property type="match status" value="1"/>
</dbReference>
<gene>
    <name evidence="3" type="ORF">JIN85_02510</name>
</gene>